<evidence type="ECO:0000313" key="2">
    <source>
        <dbReference type="Proteomes" id="UP000324252"/>
    </source>
</evidence>
<organism evidence="1 2">
    <name type="scientific">Lutimaribacter pacificus</name>
    <dbReference type="NCBI Taxonomy" id="391948"/>
    <lineage>
        <taxon>Bacteria</taxon>
        <taxon>Pseudomonadati</taxon>
        <taxon>Pseudomonadota</taxon>
        <taxon>Alphaproteobacteria</taxon>
        <taxon>Rhodobacterales</taxon>
        <taxon>Roseobacteraceae</taxon>
        <taxon>Lutimaribacter</taxon>
    </lineage>
</organism>
<name>A0A1H0F7Y1_9RHOB</name>
<accession>A0A1H0F7Y1</accession>
<proteinExistence type="predicted"/>
<dbReference type="AlphaFoldDB" id="A0A1H0F7Y1"/>
<sequence>MTALPIRADVPINIHPDVLSPLAEALEAKPGALASAQQALGDAYRFLGAVEDAERALVALAASESPARRRQTPDGRSEYLGDLRLASNGLRQFSGREEELAEAAAVRLEAVTKRLDATRASLQETANTLDKAVDFALTDDNPATRALAAEVRAHVKGLPAKERFGFLQNATKEGDHATVAAVLGGQPFLSGLKTEEWAQVRIAAARTFAAKAVAEREAVGKLLDAIDGAGSAVIARFQKVQAGKDTPRAKANRELAALKGGKA</sequence>
<dbReference type="Proteomes" id="UP000324252">
    <property type="component" value="Unassembled WGS sequence"/>
</dbReference>
<keyword evidence="2" id="KW-1185">Reference proteome</keyword>
<dbReference type="EMBL" id="FQZZ01000005">
    <property type="protein sequence ID" value="SHK45994.1"/>
    <property type="molecule type" value="Genomic_DNA"/>
</dbReference>
<protein>
    <submittedName>
        <fullName evidence="1">Uncharacterized protein</fullName>
    </submittedName>
</protein>
<dbReference type="OrthoDB" id="7593334at2"/>
<dbReference type="RefSeq" id="WP_149787595.1">
    <property type="nucleotide sequence ID" value="NZ_FNIO01000002.1"/>
</dbReference>
<reference evidence="1 2" key="1">
    <citation type="submission" date="2016-11" db="EMBL/GenBank/DDBJ databases">
        <authorList>
            <person name="Varghese N."/>
            <person name="Submissions S."/>
        </authorList>
    </citation>
    <scope>NUCLEOTIDE SEQUENCE [LARGE SCALE GENOMIC DNA]</scope>
    <source>
        <strain evidence="1 2">DSM 29620</strain>
    </source>
</reference>
<gene>
    <name evidence="1" type="ORF">SAMN05444142_105221</name>
</gene>
<evidence type="ECO:0000313" key="1">
    <source>
        <dbReference type="EMBL" id="SHK45994.1"/>
    </source>
</evidence>